<protein>
    <recommendedName>
        <fullName evidence="4">General stress protein</fullName>
    </recommendedName>
</protein>
<reference evidence="2 3" key="1">
    <citation type="submission" date="2021-03" db="EMBL/GenBank/DDBJ databases">
        <title>Caproiciproducens sp. nov. isolated from feces of cow.</title>
        <authorList>
            <person name="Choi J.-Y."/>
        </authorList>
    </citation>
    <scope>NUCLEOTIDE SEQUENCE [LARGE SCALE GENOMIC DNA]</scope>
    <source>
        <strain evidence="2 3">AGMB10547</strain>
    </source>
</reference>
<evidence type="ECO:0000313" key="2">
    <source>
        <dbReference type="EMBL" id="MBW7572169.1"/>
    </source>
</evidence>
<organism evidence="2 3">
    <name type="scientific">Caproiciproducens faecalis</name>
    <dbReference type="NCBI Taxonomy" id="2820301"/>
    <lineage>
        <taxon>Bacteria</taxon>
        <taxon>Bacillati</taxon>
        <taxon>Bacillota</taxon>
        <taxon>Clostridia</taxon>
        <taxon>Eubacteriales</taxon>
        <taxon>Acutalibacteraceae</taxon>
        <taxon>Caproiciproducens</taxon>
    </lineage>
</organism>
<dbReference type="RefSeq" id="WP_219964590.1">
    <property type="nucleotide sequence ID" value="NZ_JAGFNZ010000002.1"/>
</dbReference>
<gene>
    <name evidence="2" type="ORF">J5W02_05025</name>
</gene>
<accession>A0ABS7DLI8</accession>
<evidence type="ECO:0000313" key="3">
    <source>
        <dbReference type="Proteomes" id="UP000719942"/>
    </source>
</evidence>
<keyword evidence="3" id="KW-1185">Reference proteome</keyword>
<dbReference type="NCBIfam" id="NF040908">
    <property type="entry name" value="CPC_1213_fam"/>
    <property type="match status" value="1"/>
</dbReference>
<dbReference type="Proteomes" id="UP000719942">
    <property type="component" value="Unassembled WGS sequence"/>
</dbReference>
<dbReference type="InterPro" id="IPR053788">
    <property type="entry name" value="CPC_1213-like"/>
</dbReference>
<evidence type="ECO:0000256" key="1">
    <source>
        <dbReference type="SAM" id="MobiDB-lite"/>
    </source>
</evidence>
<feature type="compositionally biased region" description="Basic and acidic residues" evidence="1">
    <location>
        <begin position="25"/>
        <end position="47"/>
    </location>
</feature>
<feature type="compositionally biased region" description="Basic and acidic residues" evidence="1">
    <location>
        <begin position="1"/>
        <end position="19"/>
    </location>
</feature>
<feature type="region of interest" description="Disordered" evidence="1">
    <location>
        <begin position="1"/>
        <end position="47"/>
    </location>
</feature>
<name>A0ABS7DLI8_9FIRM</name>
<sequence length="47" mass="5248">MNNTQKDKKSGNDKKQAKTDKKHISHDPQAESARAKFGKDGQSEYGN</sequence>
<proteinExistence type="predicted"/>
<comment type="caution">
    <text evidence="2">The sequence shown here is derived from an EMBL/GenBank/DDBJ whole genome shotgun (WGS) entry which is preliminary data.</text>
</comment>
<dbReference type="EMBL" id="JAGFNZ010000002">
    <property type="protein sequence ID" value="MBW7572169.1"/>
    <property type="molecule type" value="Genomic_DNA"/>
</dbReference>
<evidence type="ECO:0008006" key="4">
    <source>
        <dbReference type="Google" id="ProtNLM"/>
    </source>
</evidence>